<feature type="transmembrane region" description="Helical" evidence="5">
    <location>
        <begin position="164"/>
        <end position="186"/>
    </location>
</feature>
<dbReference type="Pfam" id="PF01943">
    <property type="entry name" value="Polysacc_synt"/>
    <property type="match status" value="1"/>
</dbReference>
<organism evidence="6 7">
    <name type="scientific">Pediococcus cellicola</name>
    <dbReference type="NCBI Taxonomy" id="319652"/>
    <lineage>
        <taxon>Bacteria</taxon>
        <taxon>Bacillati</taxon>
        <taxon>Bacillota</taxon>
        <taxon>Bacilli</taxon>
        <taxon>Lactobacillales</taxon>
        <taxon>Lactobacillaceae</taxon>
        <taxon>Pediococcus</taxon>
    </lineage>
</organism>
<feature type="transmembrane region" description="Helical" evidence="5">
    <location>
        <begin position="353"/>
        <end position="375"/>
    </location>
</feature>
<dbReference type="EMBL" id="JQBR01000006">
    <property type="protein sequence ID" value="KRN66063.1"/>
    <property type="molecule type" value="Genomic_DNA"/>
</dbReference>
<dbReference type="Proteomes" id="UP000051568">
    <property type="component" value="Unassembled WGS sequence"/>
</dbReference>
<evidence type="ECO:0000256" key="3">
    <source>
        <dbReference type="ARBA" id="ARBA00022989"/>
    </source>
</evidence>
<dbReference type="GO" id="GO:0016020">
    <property type="term" value="C:membrane"/>
    <property type="evidence" value="ECO:0007669"/>
    <property type="project" value="UniProtKB-SubCell"/>
</dbReference>
<dbReference type="AlphaFoldDB" id="A0A0R2IM69"/>
<evidence type="ECO:0000256" key="4">
    <source>
        <dbReference type="ARBA" id="ARBA00023136"/>
    </source>
</evidence>
<evidence type="ECO:0000313" key="7">
    <source>
        <dbReference type="Proteomes" id="UP000051568"/>
    </source>
</evidence>
<dbReference type="InterPro" id="IPR052556">
    <property type="entry name" value="PolySynth_Transporter"/>
</dbReference>
<feature type="transmembrane region" description="Helical" evidence="5">
    <location>
        <begin position="220"/>
        <end position="241"/>
    </location>
</feature>
<feature type="transmembrane region" description="Helical" evidence="5">
    <location>
        <begin position="412"/>
        <end position="432"/>
    </location>
</feature>
<protein>
    <submittedName>
        <fullName evidence="6">PST family polysaccharide transporter</fullName>
    </submittedName>
</protein>
<proteinExistence type="predicted"/>
<comment type="subcellular location">
    <subcellularLocation>
        <location evidence="1">Membrane</location>
        <topology evidence="1">Multi-pass membrane protein</topology>
    </subcellularLocation>
</comment>
<dbReference type="OrthoDB" id="9815702at2"/>
<feature type="transmembrane region" description="Helical" evidence="5">
    <location>
        <begin position="41"/>
        <end position="62"/>
    </location>
</feature>
<dbReference type="STRING" id="319652.IV80_GL001623"/>
<evidence type="ECO:0000256" key="2">
    <source>
        <dbReference type="ARBA" id="ARBA00022692"/>
    </source>
</evidence>
<accession>A0A0R2IM69</accession>
<dbReference type="RefSeq" id="WP_057751324.1">
    <property type="nucleotide sequence ID" value="NZ_BJVH01000007.1"/>
</dbReference>
<feature type="transmembrane region" description="Helical" evidence="5">
    <location>
        <begin position="247"/>
        <end position="270"/>
    </location>
</feature>
<dbReference type="InterPro" id="IPR002797">
    <property type="entry name" value="Polysacc_synth"/>
</dbReference>
<gene>
    <name evidence="6" type="ORF">IV80_GL001623</name>
</gene>
<sequence>MKVYKNLLWNLSLQFVTLGLPLITIPYISRVLGPTGVGINAYTSSFAQYFVLVAGLGIGLYGTRQIAESRDNKIELSNQFWRLIVIKITLGLILTGIYFLLALHSEKYQMFYAGQSLTLFATIVDVTWFFQGIELFRTTVLRNVFMRLISTICIFLLVKTPSDTLIYIIISSGSTLLANVILWFGIRRHVSFTFPFKLHDIFNDLKGAISLFIPQVATQIYYPISKMLIGLLIGVQASGFFENSDKIIKVIVGIITSFSTVFLPHITHFFANGETKKIKESFYNSFHIIVFAGLGLTGLMIVNAPQFCIWFFGNKFANVGELMQTEAAVIFFIAVSNTIGYQYLIPTGQVRQYNIGVIIGSMLNIILDIPLILLYGVLGAMVATVISEFVVVIILVRMLRSAFEYKMLFVENIKYLIAFAGSIIFAQFAVQVMKSSSIFLSLISVSLVSLVSYSILIIVLKPKILVKAIKYVLKL</sequence>
<keyword evidence="3 5" id="KW-1133">Transmembrane helix</keyword>
<feature type="transmembrane region" description="Helical" evidence="5">
    <location>
        <begin position="381"/>
        <end position="400"/>
    </location>
</feature>
<dbReference type="PANTHER" id="PTHR43424">
    <property type="entry name" value="LOCUS PUTATIVE PROTEIN 1-RELATED"/>
    <property type="match status" value="1"/>
</dbReference>
<evidence type="ECO:0000256" key="1">
    <source>
        <dbReference type="ARBA" id="ARBA00004141"/>
    </source>
</evidence>
<feature type="transmembrane region" description="Helical" evidence="5">
    <location>
        <begin position="140"/>
        <end position="158"/>
    </location>
</feature>
<feature type="transmembrane region" description="Helical" evidence="5">
    <location>
        <begin position="7"/>
        <end position="29"/>
    </location>
</feature>
<keyword evidence="7" id="KW-1185">Reference proteome</keyword>
<feature type="transmembrane region" description="Helical" evidence="5">
    <location>
        <begin position="438"/>
        <end position="460"/>
    </location>
</feature>
<dbReference type="PANTHER" id="PTHR43424:SF1">
    <property type="entry name" value="LOCUS PUTATIVE PROTEIN 1-RELATED"/>
    <property type="match status" value="1"/>
</dbReference>
<dbReference type="PATRIC" id="fig|319652.3.peg.1643"/>
<keyword evidence="4 5" id="KW-0472">Membrane</keyword>
<feature type="transmembrane region" description="Helical" evidence="5">
    <location>
        <begin position="110"/>
        <end position="128"/>
    </location>
</feature>
<feature type="transmembrane region" description="Helical" evidence="5">
    <location>
        <begin position="322"/>
        <end position="341"/>
    </location>
</feature>
<evidence type="ECO:0000256" key="5">
    <source>
        <dbReference type="SAM" id="Phobius"/>
    </source>
</evidence>
<keyword evidence="2 5" id="KW-0812">Transmembrane</keyword>
<comment type="caution">
    <text evidence="6">The sequence shown here is derived from an EMBL/GenBank/DDBJ whole genome shotgun (WGS) entry which is preliminary data.</text>
</comment>
<name>A0A0R2IM69_9LACO</name>
<feature type="transmembrane region" description="Helical" evidence="5">
    <location>
        <begin position="282"/>
        <end position="302"/>
    </location>
</feature>
<evidence type="ECO:0000313" key="6">
    <source>
        <dbReference type="EMBL" id="KRN66063.1"/>
    </source>
</evidence>
<reference evidence="6 7" key="1">
    <citation type="journal article" date="2015" name="Genome Announc.">
        <title>Expanding the biotechnology potential of lactobacilli through comparative genomics of 213 strains and associated genera.</title>
        <authorList>
            <person name="Sun Z."/>
            <person name="Harris H.M."/>
            <person name="McCann A."/>
            <person name="Guo C."/>
            <person name="Argimon S."/>
            <person name="Zhang W."/>
            <person name="Yang X."/>
            <person name="Jeffery I.B."/>
            <person name="Cooney J.C."/>
            <person name="Kagawa T.F."/>
            <person name="Liu W."/>
            <person name="Song Y."/>
            <person name="Salvetti E."/>
            <person name="Wrobel A."/>
            <person name="Rasinkangas P."/>
            <person name="Parkhill J."/>
            <person name="Rea M.C."/>
            <person name="O'Sullivan O."/>
            <person name="Ritari J."/>
            <person name="Douillard F.P."/>
            <person name="Paul Ross R."/>
            <person name="Yang R."/>
            <person name="Briner A.E."/>
            <person name="Felis G.E."/>
            <person name="de Vos W.M."/>
            <person name="Barrangou R."/>
            <person name="Klaenhammer T.R."/>
            <person name="Caufield P.W."/>
            <person name="Cui Y."/>
            <person name="Zhang H."/>
            <person name="O'Toole P.W."/>
        </authorList>
    </citation>
    <scope>NUCLEOTIDE SEQUENCE [LARGE SCALE GENOMIC DNA]</scope>
    <source>
        <strain evidence="6 7">DSM 17757</strain>
    </source>
</reference>
<feature type="transmembrane region" description="Helical" evidence="5">
    <location>
        <begin position="83"/>
        <end position="104"/>
    </location>
</feature>